<gene>
    <name evidence="1" type="ORF">EVAR_25154_1</name>
</gene>
<organism evidence="1 2">
    <name type="scientific">Eumeta variegata</name>
    <name type="common">Bagworm moth</name>
    <name type="synonym">Eumeta japonica</name>
    <dbReference type="NCBI Taxonomy" id="151549"/>
    <lineage>
        <taxon>Eukaryota</taxon>
        <taxon>Metazoa</taxon>
        <taxon>Ecdysozoa</taxon>
        <taxon>Arthropoda</taxon>
        <taxon>Hexapoda</taxon>
        <taxon>Insecta</taxon>
        <taxon>Pterygota</taxon>
        <taxon>Neoptera</taxon>
        <taxon>Endopterygota</taxon>
        <taxon>Lepidoptera</taxon>
        <taxon>Glossata</taxon>
        <taxon>Ditrysia</taxon>
        <taxon>Tineoidea</taxon>
        <taxon>Psychidae</taxon>
        <taxon>Oiketicinae</taxon>
        <taxon>Eumeta</taxon>
    </lineage>
</organism>
<dbReference type="OrthoDB" id="10037292at2759"/>
<sequence>MASLNIFQYFKCYADQPTIRFLQYAQEWTLEITDAANRTRKTSLACKVGGRSYITNVNAISDQLAVKNPCHGTTDWQTNHRFRARREERGYDLWSHGLLFHQALVDLARAAILLPLGIAVFKCQPVYKCSLVETAFLLLVTVSTVNMLTTVLNDSPIFPENEEEQADLSAPLLMDSPQYHKIADYESPMGLDVPAPDFNQVRPT</sequence>
<name>A0A4C1VQB8_EUMVA</name>
<reference evidence="1 2" key="1">
    <citation type="journal article" date="2019" name="Commun. Biol.">
        <title>The bagworm genome reveals a unique fibroin gene that provides high tensile strength.</title>
        <authorList>
            <person name="Kono N."/>
            <person name="Nakamura H."/>
            <person name="Ohtoshi R."/>
            <person name="Tomita M."/>
            <person name="Numata K."/>
            <person name="Arakawa K."/>
        </authorList>
    </citation>
    <scope>NUCLEOTIDE SEQUENCE [LARGE SCALE GENOMIC DNA]</scope>
</reference>
<accession>A0A4C1VQB8</accession>
<proteinExistence type="predicted"/>
<dbReference type="STRING" id="151549.A0A4C1VQB8"/>
<evidence type="ECO:0000313" key="1">
    <source>
        <dbReference type="EMBL" id="GBP41316.1"/>
    </source>
</evidence>
<dbReference type="EMBL" id="BGZK01000397">
    <property type="protein sequence ID" value="GBP41316.1"/>
    <property type="molecule type" value="Genomic_DNA"/>
</dbReference>
<evidence type="ECO:0000313" key="2">
    <source>
        <dbReference type="Proteomes" id="UP000299102"/>
    </source>
</evidence>
<protein>
    <submittedName>
        <fullName evidence="1">Uncharacterized protein</fullName>
    </submittedName>
</protein>
<dbReference type="AlphaFoldDB" id="A0A4C1VQB8"/>
<comment type="caution">
    <text evidence="1">The sequence shown here is derived from an EMBL/GenBank/DDBJ whole genome shotgun (WGS) entry which is preliminary data.</text>
</comment>
<keyword evidence="2" id="KW-1185">Reference proteome</keyword>
<dbReference type="Proteomes" id="UP000299102">
    <property type="component" value="Unassembled WGS sequence"/>
</dbReference>